<keyword evidence="2" id="KW-0472">Membrane</keyword>
<proteinExistence type="predicted"/>
<accession>A0A2X0NIT7</accession>
<name>A0A2X0NIT7_9BASI</name>
<sequence>MGPTTPYSTPPEEFQNPFEDPIMSPEKLYDDESIATSNDRPNRRQRDSWPGVPATSTTHRSIWKKKRCWAILFFVVAGVAVAVALSARAYEDVRKNAKENHRIGMALCEQYPTLPYCLKIKDEVDPYNGTLRYAYGMVSINDTTASLSNDTTAAGAQQWNAKLAKQSHSLVQAVAEYKRRYNQNPPVGFDRWYQFAMDNNVQLIDEYDSIYENIFPYASIPSRERSDMLQEDGTLWVHNLSFTIDVTNHKATLEGPMTKRNSRAENLLLLMEGILPMLPDLNLTATGHDSGYIVASANMKAKHIEAAKAKRYLTEDQLMDFDDNKTLDGWQTLCPRGSPIRNVSHIADRLAKNERKQITFIEDHKEAMNMCNHPEIQPLHRYTSWEGPRPALLFPLFAFATTTMHNDLLLPSLEQWEVPPGDDPTWAEKTNDGTASNLNLSDKTNREMSQRPRLIEYVNGNVTVQLSLSDTNDTIGPVTAYTVPARELAADYFDFALVGDISSNCLPEDQALCDQFKSTHRFSPFMTREEQNLYKYTMDIDGNGWSRRFHTLMSSNSLVLKSTIRPEWYFDRIQPWYHYVPVNVDYTDLFNIMAFFKGDIDGNGAHDQLAETMAAQSKEWAAAYWRWEDMQAYLYRLLLEYNRVMQRDSNNYNSHDFAQY</sequence>
<reference evidence="5" key="1">
    <citation type="submission" date="2016-10" db="EMBL/GenBank/DDBJ databases">
        <authorList>
            <person name="Jeantristanb JTB J.-T."/>
            <person name="Ricardo R."/>
        </authorList>
    </citation>
    <scope>NUCLEOTIDE SEQUENCE [LARGE SCALE GENOMIC DNA]</scope>
</reference>
<dbReference type="PANTHER" id="PTHR12203:SF118">
    <property type="entry name" value="BETA-1,2-XYLOSYLTRANSFERASE 1"/>
    <property type="match status" value="1"/>
</dbReference>
<dbReference type="PANTHER" id="PTHR12203">
    <property type="entry name" value="KDEL LYS-ASP-GLU-LEU CONTAINING - RELATED"/>
    <property type="match status" value="1"/>
</dbReference>
<dbReference type="EMBL" id="FMWP01000047">
    <property type="protein sequence ID" value="SCZ93342.1"/>
    <property type="molecule type" value="Genomic_DNA"/>
</dbReference>
<feature type="region of interest" description="Disordered" evidence="1">
    <location>
        <begin position="1"/>
        <end position="56"/>
    </location>
</feature>
<keyword evidence="2" id="KW-1133">Transmembrane helix</keyword>
<feature type="transmembrane region" description="Helical" evidence="2">
    <location>
        <begin position="69"/>
        <end position="90"/>
    </location>
</feature>
<dbReference type="InterPro" id="IPR051091">
    <property type="entry name" value="O-Glucosyltr/Glycosyltrsf_90"/>
</dbReference>
<organism evidence="4 5">
    <name type="scientific">Microbotryum saponariae</name>
    <dbReference type="NCBI Taxonomy" id="289078"/>
    <lineage>
        <taxon>Eukaryota</taxon>
        <taxon>Fungi</taxon>
        <taxon>Dikarya</taxon>
        <taxon>Basidiomycota</taxon>
        <taxon>Pucciniomycotina</taxon>
        <taxon>Microbotryomycetes</taxon>
        <taxon>Microbotryales</taxon>
        <taxon>Microbotryaceae</taxon>
        <taxon>Microbotryum</taxon>
    </lineage>
</organism>
<dbReference type="SMART" id="SM00672">
    <property type="entry name" value="CAP10"/>
    <property type="match status" value="1"/>
</dbReference>
<evidence type="ECO:0000256" key="2">
    <source>
        <dbReference type="SAM" id="Phobius"/>
    </source>
</evidence>
<dbReference type="Proteomes" id="UP000249723">
    <property type="component" value="Unassembled WGS sequence"/>
</dbReference>
<evidence type="ECO:0000256" key="1">
    <source>
        <dbReference type="SAM" id="MobiDB-lite"/>
    </source>
</evidence>
<protein>
    <submittedName>
        <fullName evidence="4">BZ3500_MvSof-1268-A1-R1_Chr6-2g08620 protein</fullName>
    </submittedName>
</protein>
<gene>
    <name evidence="4" type="ORF">BZ3500_MVSOF-1268-A1-R1_CHR6-2G08620</name>
</gene>
<evidence type="ECO:0000259" key="3">
    <source>
        <dbReference type="SMART" id="SM00672"/>
    </source>
</evidence>
<dbReference type="AlphaFoldDB" id="A0A2X0NIT7"/>
<keyword evidence="2" id="KW-0812">Transmembrane</keyword>
<evidence type="ECO:0000313" key="5">
    <source>
        <dbReference type="Proteomes" id="UP000249723"/>
    </source>
</evidence>
<dbReference type="Pfam" id="PF05686">
    <property type="entry name" value="Glyco_transf_90"/>
    <property type="match status" value="1"/>
</dbReference>
<feature type="domain" description="Glycosyl transferase CAP10" evidence="3">
    <location>
        <begin position="378"/>
        <end position="648"/>
    </location>
</feature>
<dbReference type="InterPro" id="IPR006598">
    <property type="entry name" value="CAP10"/>
</dbReference>
<keyword evidence="5" id="KW-1185">Reference proteome</keyword>
<dbReference type="OrthoDB" id="541052at2759"/>
<evidence type="ECO:0000313" key="4">
    <source>
        <dbReference type="EMBL" id="SCZ93342.1"/>
    </source>
</evidence>